<organism evidence="2 3">
    <name type="scientific">Kryptolebias marmoratus</name>
    <name type="common">Mangrove killifish</name>
    <name type="synonym">Rivulus marmoratus</name>
    <dbReference type="NCBI Taxonomy" id="37003"/>
    <lineage>
        <taxon>Eukaryota</taxon>
        <taxon>Metazoa</taxon>
        <taxon>Chordata</taxon>
        <taxon>Craniata</taxon>
        <taxon>Vertebrata</taxon>
        <taxon>Euteleostomi</taxon>
        <taxon>Actinopterygii</taxon>
        <taxon>Neopterygii</taxon>
        <taxon>Teleostei</taxon>
        <taxon>Neoteleostei</taxon>
        <taxon>Acanthomorphata</taxon>
        <taxon>Ovalentaria</taxon>
        <taxon>Atherinomorphae</taxon>
        <taxon>Cyprinodontiformes</taxon>
        <taxon>Rivulidae</taxon>
        <taxon>Kryptolebias</taxon>
    </lineage>
</organism>
<dbReference type="PANTHER" id="PTHR12062:SF1">
    <property type="entry name" value="ALPHA-1,3-MANNOSYL-GLYCOPROTEIN 4-BETA-N-ACETYLGLUCOSAMINYLTRANSFERASE B"/>
    <property type="match status" value="1"/>
</dbReference>
<keyword evidence="3" id="KW-1185">Reference proteome</keyword>
<evidence type="ECO:0000313" key="3">
    <source>
        <dbReference type="Proteomes" id="UP000264800"/>
    </source>
</evidence>
<dbReference type="STRING" id="37003.ENSKMAP00000015147"/>
<sequence>MVLQGLWRRAFTSCFNLVSCSLNRKGWRFRFVFLPSGSKTNQVQRPVTTRLSVSSAGDVVDIYQREFLALRERLHSAEQENLRRSKELNLVLEEIKRAIAEKQALRDINRTWSSLSEETRLKLWNVSSSKNVLQLPSIFHHLPHLLNREDSLQPAVHLGQGRTGGKVRHTLITNFFLCAGSAMSEVYFYS</sequence>
<reference evidence="2" key="2">
    <citation type="submission" date="2025-09" db="UniProtKB">
        <authorList>
            <consortium name="Ensembl"/>
        </authorList>
    </citation>
    <scope>IDENTIFICATION</scope>
</reference>
<keyword evidence="1" id="KW-0175">Coiled coil</keyword>
<dbReference type="InterPro" id="IPR006759">
    <property type="entry name" value="Glyco_transf_54"/>
</dbReference>
<dbReference type="GO" id="GO:0006487">
    <property type="term" value="P:protein N-linked glycosylation"/>
    <property type="evidence" value="ECO:0007669"/>
    <property type="project" value="TreeGrafter"/>
</dbReference>
<dbReference type="GO" id="GO:0008375">
    <property type="term" value="F:acetylglucosaminyltransferase activity"/>
    <property type="evidence" value="ECO:0007669"/>
    <property type="project" value="TreeGrafter"/>
</dbReference>
<accession>A0A3Q3FRA0</accession>
<dbReference type="GO" id="GO:0005793">
    <property type="term" value="C:endoplasmic reticulum-Golgi intermediate compartment"/>
    <property type="evidence" value="ECO:0007669"/>
    <property type="project" value="TreeGrafter"/>
</dbReference>
<dbReference type="GO" id="GO:0005795">
    <property type="term" value="C:Golgi stack"/>
    <property type="evidence" value="ECO:0007669"/>
    <property type="project" value="TreeGrafter"/>
</dbReference>
<dbReference type="PANTHER" id="PTHR12062">
    <property type="entry name" value="N-ACETYLGLUCOSAMINYLTRANSFERASE VI"/>
    <property type="match status" value="1"/>
</dbReference>
<evidence type="ECO:0000256" key="1">
    <source>
        <dbReference type="SAM" id="Coils"/>
    </source>
</evidence>
<proteinExistence type="predicted"/>
<evidence type="ECO:0000313" key="2">
    <source>
        <dbReference type="Ensembl" id="ENSKMAP00000015147.1"/>
    </source>
</evidence>
<dbReference type="AlphaFoldDB" id="A0A3Q3FRA0"/>
<name>A0A3Q3FRA0_KRYMA</name>
<dbReference type="GeneTree" id="ENSGT00940000156526"/>
<feature type="coiled-coil region" evidence="1">
    <location>
        <begin position="60"/>
        <end position="108"/>
    </location>
</feature>
<dbReference type="Proteomes" id="UP000264800">
    <property type="component" value="Unplaced"/>
</dbReference>
<dbReference type="GO" id="GO:0005783">
    <property type="term" value="C:endoplasmic reticulum"/>
    <property type="evidence" value="ECO:0007669"/>
    <property type="project" value="TreeGrafter"/>
</dbReference>
<protein>
    <submittedName>
        <fullName evidence="2">Uncharacterized protein</fullName>
    </submittedName>
</protein>
<dbReference type="Ensembl" id="ENSKMAT00000015366.1">
    <property type="protein sequence ID" value="ENSKMAP00000015147.1"/>
    <property type="gene ID" value="ENSKMAG00000011329.1"/>
</dbReference>
<reference evidence="2" key="1">
    <citation type="submission" date="2025-08" db="UniProtKB">
        <authorList>
            <consortium name="Ensembl"/>
        </authorList>
    </citation>
    <scope>IDENTIFICATION</scope>
</reference>